<dbReference type="Proteomes" id="UP000271098">
    <property type="component" value="Unassembled WGS sequence"/>
</dbReference>
<dbReference type="WBParaSite" id="GPUH_0000084101-mRNA-1">
    <property type="protein sequence ID" value="GPUH_0000084101-mRNA-1"/>
    <property type="gene ID" value="GPUH_0000084101"/>
</dbReference>
<sequence length="51" mass="6054">MECYVCTTINAEEFLNGVQDQKWNKWLQNMRSASQLKQCADKFDVSIFDIY</sequence>
<evidence type="ECO:0000313" key="3">
    <source>
        <dbReference type="WBParaSite" id="GPUH_0000084101-mRNA-1"/>
    </source>
</evidence>
<name>A0A183CWK0_9BILA</name>
<accession>A0A183CWK0</accession>
<evidence type="ECO:0000313" key="1">
    <source>
        <dbReference type="EMBL" id="VDK28849.1"/>
    </source>
</evidence>
<proteinExistence type="predicted"/>
<reference evidence="3" key="1">
    <citation type="submission" date="2016-06" db="UniProtKB">
        <authorList>
            <consortium name="WormBaseParasite"/>
        </authorList>
    </citation>
    <scope>IDENTIFICATION</scope>
</reference>
<dbReference type="AlphaFoldDB" id="A0A183CWK0"/>
<dbReference type="OrthoDB" id="5798680at2759"/>
<keyword evidence="2" id="KW-1185">Reference proteome</keyword>
<protein>
    <submittedName>
        <fullName evidence="3">L-rhamnose mutarotase</fullName>
    </submittedName>
</protein>
<gene>
    <name evidence="1" type="ORF">GPUH_LOCUS841</name>
</gene>
<dbReference type="EMBL" id="UYRT01000865">
    <property type="protein sequence ID" value="VDK28849.1"/>
    <property type="molecule type" value="Genomic_DNA"/>
</dbReference>
<evidence type="ECO:0000313" key="2">
    <source>
        <dbReference type="Proteomes" id="UP000271098"/>
    </source>
</evidence>
<organism evidence="3">
    <name type="scientific">Gongylonema pulchrum</name>
    <dbReference type="NCBI Taxonomy" id="637853"/>
    <lineage>
        <taxon>Eukaryota</taxon>
        <taxon>Metazoa</taxon>
        <taxon>Ecdysozoa</taxon>
        <taxon>Nematoda</taxon>
        <taxon>Chromadorea</taxon>
        <taxon>Rhabditida</taxon>
        <taxon>Spirurina</taxon>
        <taxon>Spiruromorpha</taxon>
        <taxon>Spiruroidea</taxon>
        <taxon>Gongylonematidae</taxon>
        <taxon>Gongylonema</taxon>
    </lineage>
</organism>
<reference evidence="1 2" key="2">
    <citation type="submission" date="2018-11" db="EMBL/GenBank/DDBJ databases">
        <authorList>
            <consortium name="Pathogen Informatics"/>
        </authorList>
    </citation>
    <scope>NUCLEOTIDE SEQUENCE [LARGE SCALE GENOMIC DNA]</scope>
</reference>